<evidence type="ECO:0000313" key="2">
    <source>
        <dbReference type="EMBL" id="CAF1146248.1"/>
    </source>
</evidence>
<protein>
    <submittedName>
        <fullName evidence="2">Uncharacterized protein</fullName>
    </submittedName>
</protein>
<evidence type="ECO:0000313" key="3">
    <source>
        <dbReference type="Proteomes" id="UP000663852"/>
    </source>
</evidence>
<sequence>MFRFPREEKTSPNYQIDHYHEQRVWAGRNIHTRVRTSSNDWFPRFSSITYVTTITIIARTAVDDIIEEKEKKEKERKRKERRRRSAS</sequence>
<evidence type="ECO:0000256" key="1">
    <source>
        <dbReference type="SAM" id="MobiDB-lite"/>
    </source>
</evidence>
<comment type="caution">
    <text evidence="2">The sequence shown here is derived from an EMBL/GenBank/DDBJ whole genome shotgun (WGS) entry which is preliminary data.</text>
</comment>
<gene>
    <name evidence="2" type="ORF">EDS130_LOCUS22356</name>
</gene>
<dbReference type="EMBL" id="CAJNOJ010000117">
    <property type="protein sequence ID" value="CAF1146248.1"/>
    <property type="molecule type" value="Genomic_DNA"/>
</dbReference>
<feature type="compositionally biased region" description="Basic residues" evidence="1">
    <location>
        <begin position="74"/>
        <end position="87"/>
    </location>
</feature>
<feature type="region of interest" description="Disordered" evidence="1">
    <location>
        <begin position="67"/>
        <end position="87"/>
    </location>
</feature>
<proteinExistence type="predicted"/>
<reference evidence="2" key="1">
    <citation type="submission" date="2021-02" db="EMBL/GenBank/DDBJ databases">
        <authorList>
            <person name="Nowell W R."/>
        </authorList>
    </citation>
    <scope>NUCLEOTIDE SEQUENCE</scope>
</reference>
<accession>A0A814SHY9</accession>
<dbReference type="Proteomes" id="UP000663852">
    <property type="component" value="Unassembled WGS sequence"/>
</dbReference>
<dbReference type="AlphaFoldDB" id="A0A814SHY9"/>
<name>A0A814SHY9_ADIRI</name>
<organism evidence="2 3">
    <name type="scientific">Adineta ricciae</name>
    <name type="common">Rotifer</name>
    <dbReference type="NCBI Taxonomy" id="249248"/>
    <lineage>
        <taxon>Eukaryota</taxon>
        <taxon>Metazoa</taxon>
        <taxon>Spiralia</taxon>
        <taxon>Gnathifera</taxon>
        <taxon>Rotifera</taxon>
        <taxon>Eurotatoria</taxon>
        <taxon>Bdelloidea</taxon>
        <taxon>Adinetida</taxon>
        <taxon>Adinetidae</taxon>
        <taxon>Adineta</taxon>
    </lineage>
</organism>